<feature type="region of interest" description="Disordered" evidence="14">
    <location>
        <begin position="55"/>
        <end position="79"/>
    </location>
</feature>
<evidence type="ECO:0000256" key="8">
    <source>
        <dbReference type="ARBA" id="ARBA00022741"/>
    </source>
</evidence>
<dbReference type="InterPro" id="IPR032675">
    <property type="entry name" value="LRR_dom_sf"/>
</dbReference>
<keyword evidence="9" id="KW-0418">Kinase</keyword>
<feature type="compositionally biased region" description="Basic and acidic residues" evidence="14">
    <location>
        <begin position="1449"/>
        <end position="1462"/>
    </location>
</feature>
<evidence type="ECO:0000256" key="12">
    <source>
        <dbReference type="ARBA" id="ARBA00047899"/>
    </source>
</evidence>
<evidence type="ECO:0000259" key="16">
    <source>
        <dbReference type="PROSITE" id="PS51424"/>
    </source>
</evidence>
<keyword evidence="7" id="KW-0677">Repeat</keyword>
<evidence type="ECO:0000256" key="2">
    <source>
        <dbReference type="ARBA" id="ARBA00008171"/>
    </source>
</evidence>
<dbReference type="Pfam" id="PF16095">
    <property type="entry name" value="COR-A"/>
    <property type="match status" value="1"/>
</dbReference>
<dbReference type="PRINTS" id="PR00449">
    <property type="entry name" value="RASTRNSFRMNG"/>
</dbReference>
<dbReference type="PANTHER" id="PTHR48056:SF81">
    <property type="entry name" value="RECEPTOR PROTEIN-TYROSINE KINASE CEPR1"/>
    <property type="match status" value="1"/>
</dbReference>
<dbReference type="InParanoid" id="A0A2P6N067"/>
<feature type="compositionally biased region" description="Polar residues" evidence="14">
    <location>
        <begin position="1196"/>
        <end position="1220"/>
    </location>
</feature>
<feature type="region of interest" description="Disordered" evidence="14">
    <location>
        <begin position="965"/>
        <end position="1008"/>
    </location>
</feature>
<comment type="subcellular location">
    <subcellularLocation>
        <location evidence="1">Membrane</location>
        <topology evidence="1">Single-pass membrane protein</topology>
    </subcellularLocation>
</comment>
<dbReference type="EC" id="2.7.11.1" evidence="3"/>
<evidence type="ECO:0000256" key="14">
    <source>
        <dbReference type="SAM" id="MobiDB-lite"/>
    </source>
</evidence>
<dbReference type="InterPro" id="IPR011009">
    <property type="entry name" value="Kinase-like_dom_sf"/>
</dbReference>
<dbReference type="Gene3D" id="3.80.10.10">
    <property type="entry name" value="Ribonuclease Inhibitor"/>
    <property type="match status" value="2"/>
</dbReference>
<dbReference type="Pfam" id="PF25497">
    <property type="entry name" value="COR-B"/>
    <property type="match status" value="1"/>
</dbReference>
<dbReference type="GO" id="GO:0016020">
    <property type="term" value="C:membrane"/>
    <property type="evidence" value="ECO:0007669"/>
    <property type="project" value="UniProtKB-SubCell"/>
</dbReference>
<dbReference type="InterPro" id="IPR020859">
    <property type="entry name" value="ROC"/>
</dbReference>
<dbReference type="Pfam" id="PF07714">
    <property type="entry name" value="PK_Tyr_Ser-Thr"/>
    <property type="match status" value="1"/>
</dbReference>
<dbReference type="STRING" id="1890364.A0A2P6N067"/>
<keyword evidence="5" id="KW-0433">Leucine-rich repeat</keyword>
<comment type="catalytic activity">
    <reaction evidence="13">
        <text>L-seryl-[protein] + ATP = O-phospho-L-seryl-[protein] + ADP + H(+)</text>
        <dbReference type="Rhea" id="RHEA:17989"/>
        <dbReference type="Rhea" id="RHEA-COMP:9863"/>
        <dbReference type="Rhea" id="RHEA-COMP:11604"/>
        <dbReference type="ChEBI" id="CHEBI:15378"/>
        <dbReference type="ChEBI" id="CHEBI:29999"/>
        <dbReference type="ChEBI" id="CHEBI:30616"/>
        <dbReference type="ChEBI" id="CHEBI:83421"/>
        <dbReference type="ChEBI" id="CHEBI:456216"/>
        <dbReference type="EC" id="2.7.11.1"/>
    </reaction>
</comment>
<evidence type="ECO:0000256" key="7">
    <source>
        <dbReference type="ARBA" id="ARBA00022737"/>
    </source>
</evidence>
<feature type="region of interest" description="Disordered" evidence="14">
    <location>
        <begin position="1448"/>
        <end position="1501"/>
    </location>
</feature>
<comment type="similarity">
    <text evidence="2">Belongs to the protein kinase superfamily. TKL Ser/Thr protein kinase family. ROCO subfamily.</text>
</comment>
<accession>A0A2P6N067</accession>
<evidence type="ECO:0000313" key="17">
    <source>
        <dbReference type="EMBL" id="PRP77349.1"/>
    </source>
</evidence>
<dbReference type="SUPFAM" id="SSF52540">
    <property type="entry name" value="P-loop containing nucleoside triphosphate hydrolases"/>
    <property type="match status" value="1"/>
</dbReference>
<dbReference type="GO" id="GO:0004674">
    <property type="term" value="F:protein serine/threonine kinase activity"/>
    <property type="evidence" value="ECO:0007669"/>
    <property type="project" value="UniProtKB-KW"/>
</dbReference>
<feature type="domain" description="Roc" evidence="16">
    <location>
        <begin position="370"/>
        <end position="563"/>
    </location>
</feature>
<evidence type="ECO:0000256" key="1">
    <source>
        <dbReference type="ARBA" id="ARBA00004167"/>
    </source>
</evidence>
<dbReference type="InterPro" id="IPR001245">
    <property type="entry name" value="Ser-Thr/Tyr_kinase_cat_dom"/>
</dbReference>
<keyword evidence="10" id="KW-0067">ATP-binding</keyword>
<proteinExistence type="inferred from homology"/>
<dbReference type="PROSITE" id="PS00108">
    <property type="entry name" value="PROTEIN_KINASE_ST"/>
    <property type="match status" value="1"/>
</dbReference>
<dbReference type="SUPFAM" id="SSF52058">
    <property type="entry name" value="L domain-like"/>
    <property type="match status" value="1"/>
</dbReference>
<evidence type="ECO:0000259" key="15">
    <source>
        <dbReference type="PROSITE" id="PS50011"/>
    </source>
</evidence>
<dbReference type="Pfam" id="PF08477">
    <property type="entry name" value="Roc"/>
    <property type="match status" value="1"/>
</dbReference>
<dbReference type="InterPro" id="IPR008271">
    <property type="entry name" value="Ser/Thr_kinase_AS"/>
</dbReference>
<dbReference type="InterPro" id="IPR055414">
    <property type="entry name" value="LRR_R13L4/SHOC2-like"/>
</dbReference>
<evidence type="ECO:0000256" key="5">
    <source>
        <dbReference type="ARBA" id="ARBA00022614"/>
    </source>
</evidence>
<keyword evidence="4" id="KW-0723">Serine/threonine-protein kinase</keyword>
<feature type="domain" description="Protein kinase" evidence="15">
    <location>
        <begin position="1123"/>
        <end position="1446"/>
    </location>
</feature>
<keyword evidence="11" id="KW-0342">GTP-binding</keyword>
<dbReference type="Gene3D" id="3.40.50.300">
    <property type="entry name" value="P-loop containing nucleotide triphosphate hydrolases"/>
    <property type="match status" value="1"/>
</dbReference>
<dbReference type="OrthoDB" id="10252328at2759"/>
<dbReference type="InterPro" id="IPR001611">
    <property type="entry name" value="Leu-rich_rpt"/>
</dbReference>
<dbReference type="Proteomes" id="UP000241769">
    <property type="component" value="Unassembled WGS sequence"/>
</dbReference>
<dbReference type="Gene3D" id="1.10.510.10">
    <property type="entry name" value="Transferase(Phosphotransferase) domain 1"/>
    <property type="match status" value="1"/>
</dbReference>
<dbReference type="EMBL" id="MDYQ01000269">
    <property type="protein sequence ID" value="PRP77349.1"/>
    <property type="molecule type" value="Genomic_DNA"/>
</dbReference>
<dbReference type="Gene3D" id="1.10.10.10">
    <property type="entry name" value="Winged helix-like DNA-binding domain superfamily/Winged helix DNA-binding domain"/>
    <property type="match status" value="1"/>
</dbReference>
<evidence type="ECO:0000256" key="10">
    <source>
        <dbReference type="ARBA" id="ARBA00022840"/>
    </source>
</evidence>
<evidence type="ECO:0000256" key="11">
    <source>
        <dbReference type="ARBA" id="ARBA00023134"/>
    </source>
</evidence>
<dbReference type="PANTHER" id="PTHR48056">
    <property type="entry name" value="LRR RECEPTOR-LIKE SERINE/THREONINE-PROTEIN KINASE-RELATED"/>
    <property type="match status" value="1"/>
</dbReference>
<name>A0A2P6N067_9EUKA</name>
<dbReference type="GO" id="GO:0005525">
    <property type="term" value="F:GTP binding"/>
    <property type="evidence" value="ECO:0007669"/>
    <property type="project" value="UniProtKB-KW"/>
</dbReference>
<sequence>MRSRAESSSNQMSVNWVDDSTREKKGQKVFVFAAIFPKNLVAIVTSIEGCTTQRQNHKRVMSSEDASQPEVPQPPVKNTIESTKRLQRLINKYVANKLDILQIDYLDMGISKSLRMVPMDLLAPLTNMKQIFINGHKNLREIPPAMFTTFRELKEGWFHDNDVKTIPPEIGQAKNLTEIWFQKNRITSIPVELFSLVNLKELRLDDNQLTSIPSEIGQLVHLEVLRLDYNEITKIPVQIGDCEKLIHLSISHNKLESIPAEIGYLTQLKSLTLSNNCIYELPNDVVLCQKLEELCIDRNQIAYIPLEMVQLSDTLKVFKLYSNPIINLPEKLIGQKESIKASMSASLKGQLATGFAPDKIFGYLSDLGKGQEVNNRIKLMVMGQESTGKTTLLSSIKGKIKFPKILQKAPAVTEGINIVEFSTTATREPKKDSKEKEKPVKIDWSAWDFDGQEAYYSSHQFFLSSRAIYVIVWNLENTLDQSKLEYWLQSIKARAPKAPIIIVGTHSDSPVCTSDYLQKTQQRINEEYYARFPNIQYVCEVDAKKGKNIEELIKILSKIALAQPRMGENIPKSYLLLEEKVLKERKRRLKGKPGYPLMTYNEYSELALGCSISEDALPRATEFLYEVGVVIHFNDPNRGLSNVVFLDPRFLVDLMSTVSSTKANFVRNGTVRWKHMQMLWKKYPTELHPQLLALLEKFEIAIRLNKSMDDKEEHPETIILFPSFLDEAQVQEMMPKPFLEASVAPSNLSQITESSMSLSSAFDLAATKKSTSFNVKSMFYAAVERVYQMAFLPEGLFSRLIVRLVALKRSQLNWNIEYSKNTIFLARNTEWAFIQLQHIERQIKTFVAGGDPTRLLRVVTENLETLMEDWFPNLNFNLLVTCSHCLKLRLKEKCMKKEAATYESIDALVFAMVREDSTKSEAILNSSQFTGREIEEAIGKGNYFVMCNEKRDDKSNLRLDRSTSFLSEQGGKQGPAAMAQEATSLTPQDRSVEEGLNTDKKSARKSLPLSEIKTIRPLSTSLLSTPNLSVPQKSPSTTQKSEPISKTTPEVYDKISDNISQLAKSPAPIGINSQSLLLKIIEPISYETVKNEEGVQCHKIPLPEVVPDLCLSFLDNVIPLESITLEKELGKGSYAVVYKAVAVKQYKLGGEEGEDDTNYGGSKSVKSTASSNRSKARTKVLPVLSSGRSHKRKATAPSNSDNDTRGSSLNSRALSSWGTQMAQDSPYHEFRREAALLSEIDHPNIMKFVGIIMSPLGVVTEFLNGGDLKGFIMSLPDIDRPLRISLALDMAKGINYLHQLAPPIIHRDLKSPNCLVAKNADGTVTAKLGDLGLSRRSTTGMVSRKVDNPRWLAPEIMENKPYDEKSDVYSFGIMLWELVERGNPFEEFNIRFMMQLEEKIRGGLRPTLREGIRDSAYGKLFDDCVQGNPAMRPSFVVILETLNKMMSVNDEKVPPPEPKEEEAPLTDGEDEDALPLSSDDEEETEELLKLASEVSEKPEQLRLTVSPESSLFRGIFAVHGAEFIFHRGLPQDQSIEPAGSE</sequence>
<evidence type="ECO:0000256" key="13">
    <source>
        <dbReference type="ARBA" id="ARBA00048679"/>
    </source>
</evidence>
<dbReference type="PROSITE" id="PS51424">
    <property type="entry name" value="ROC"/>
    <property type="match status" value="1"/>
</dbReference>
<dbReference type="Gene3D" id="3.30.310.200">
    <property type="match status" value="1"/>
</dbReference>
<dbReference type="InterPro" id="IPR027417">
    <property type="entry name" value="P-loop_NTPase"/>
</dbReference>
<keyword evidence="8" id="KW-0547">Nucleotide-binding</keyword>
<feature type="compositionally biased region" description="Polar residues" evidence="14">
    <location>
        <begin position="1159"/>
        <end position="1173"/>
    </location>
</feature>
<feature type="region of interest" description="Disordered" evidence="14">
    <location>
        <begin position="1023"/>
        <end position="1049"/>
    </location>
</feature>
<dbReference type="InterPro" id="IPR050647">
    <property type="entry name" value="Plant_LRR-RLKs"/>
</dbReference>
<dbReference type="InterPro" id="IPR000719">
    <property type="entry name" value="Prot_kinase_dom"/>
</dbReference>
<dbReference type="FunCoup" id="A0A2P6N067">
    <property type="interactions" value="41"/>
</dbReference>
<dbReference type="InterPro" id="IPR032171">
    <property type="entry name" value="COR-A"/>
</dbReference>
<dbReference type="Pfam" id="PF23598">
    <property type="entry name" value="LRR_14"/>
    <property type="match status" value="1"/>
</dbReference>
<feature type="compositionally biased region" description="Basic and acidic residues" evidence="14">
    <location>
        <begin position="990"/>
        <end position="1001"/>
    </location>
</feature>
<dbReference type="Gene3D" id="3.30.70.1390">
    <property type="entry name" value="ROC domain from the Parkinson's disease-associated leucine-rich repeat kinase 2"/>
    <property type="match status" value="1"/>
</dbReference>
<gene>
    <name evidence="17" type="ORF">PROFUN_05594</name>
</gene>
<dbReference type="PROSITE" id="PS51419">
    <property type="entry name" value="RAB"/>
    <property type="match status" value="1"/>
</dbReference>
<dbReference type="GO" id="GO:0005737">
    <property type="term" value="C:cytoplasm"/>
    <property type="evidence" value="ECO:0007669"/>
    <property type="project" value="UniProtKB-ARBA"/>
</dbReference>
<reference evidence="17 18" key="1">
    <citation type="journal article" date="2018" name="Genome Biol. Evol.">
        <title>Multiple Roots of Fruiting Body Formation in Amoebozoa.</title>
        <authorList>
            <person name="Hillmann F."/>
            <person name="Forbes G."/>
            <person name="Novohradska S."/>
            <person name="Ferling I."/>
            <person name="Riege K."/>
            <person name="Groth M."/>
            <person name="Westermann M."/>
            <person name="Marz M."/>
            <person name="Spaller T."/>
            <person name="Winckler T."/>
            <person name="Schaap P."/>
            <person name="Glockner G."/>
        </authorList>
    </citation>
    <scope>NUCLEOTIDE SEQUENCE [LARGE SCALE GENOMIC DNA]</scope>
    <source>
        <strain evidence="17 18">Jena</strain>
    </source>
</reference>
<evidence type="ECO:0000256" key="9">
    <source>
        <dbReference type="ARBA" id="ARBA00022777"/>
    </source>
</evidence>
<dbReference type="InterPro" id="IPR057263">
    <property type="entry name" value="COR-B"/>
</dbReference>
<dbReference type="SMART" id="SM00369">
    <property type="entry name" value="LRR_TYP"/>
    <property type="match status" value="6"/>
</dbReference>
<dbReference type="InterPro" id="IPR003591">
    <property type="entry name" value="Leu-rich_rpt_typical-subtyp"/>
</dbReference>
<dbReference type="PROSITE" id="PS51450">
    <property type="entry name" value="LRR"/>
    <property type="match status" value="4"/>
</dbReference>
<evidence type="ECO:0000256" key="3">
    <source>
        <dbReference type="ARBA" id="ARBA00012513"/>
    </source>
</evidence>
<keyword evidence="18" id="KW-1185">Reference proteome</keyword>
<organism evidence="17 18">
    <name type="scientific">Planoprotostelium fungivorum</name>
    <dbReference type="NCBI Taxonomy" id="1890364"/>
    <lineage>
        <taxon>Eukaryota</taxon>
        <taxon>Amoebozoa</taxon>
        <taxon>Evosea</taxon>
        <taxon>Variosea</taxon>
        <taxon>Cavosteliida</taxon>
        <taxon>Cavosteliaceae</taxon>
        <taxon>Planoprotostelium</taxon>
    </lineage>
</organism>
<protein>
    <recommendedName>
        <fullName evidence="3">non-specific serine/threonine protein kinase</fullName>
        <ecNumber evidence="3">2.7.11.1</ecNumber>
    </recommendedName>
</protein>
<evidence type="ECO:0000256" key="4">
    <source>
        <dbReference type="ARBA" id="ARBA00022527"/>
    </source>
</evidence>
<evidence type="ECO:0000313" key="18">
    <source>
        <dbReference type="Proteomes" id="UP000241769"/>
    </source>
</evidence>
<dbReference type="SMART" id="SM00220">
    <property type="entry name" value="S_TKc"/>
    <property type="match status" value="1"/>
</dbReference>
<dbReference type="PROSITE" id="PS50011">
    <property type="entry name" value="PROTEIN_KINASE_DOM"/>
    <property type="match status" value="1"/>
</dbReference>
<comment type="caution">
    <text evidence="17">The sequence shown here is derived from an EMBL/GenBank/DDBJ whole genome shotgun (WGS) entry which is preliminary data.</text>
</comment>
<dbReference type="InterPro" id="IPR036388">
    <property type="entry name" value="WH-like_DNA-bd_sf"/>
</dbReference>
<feature type="compositionally biased region" description="Polar residues" evidence="14">
    <location>
        <begin position="1030"/>
        <end position="1048"/>
    </location>
</feature>
<feature type="compositionally biased region" description="Acidic residues" evidence="14">
    <location>
        <begin position="1463"/>
        <end position="1485"/>
    </location>
</feature>
<dbReference type="SUPFAM" id="SSF56112">
    <property type="entry name" value="Protein kinase-like (PK-like)"/>
    <property type="match status" value="1"/>
</dbReference>
<feature type="region of interest" description="Disordered" evidence="14">
    <location>
        <begin position="1150"/>
        <end position="1220"/>
    </location>
</feature>
<keyword evidence="6" id="KW-0808">Transferase</keyword>
<comment type="catalytic activity">
    <reaction evidence="12">
        <text>L-threonyl-[protein] + ATP = O-phospho-L-threonyl-[protein] + ADP + H(+)</text>
        <dbReference type="Rhea" id="RHEA:46608"/>
        <dbReference type="Rhea" id="RHEA-COMP:11060"/>
        <dbReference type="Rhea" id="RHEA-COMP:11605"/>
        <dbReference type="ChEBI" id="CHEBI:15378"/>
        <dbReference type="ChEBI" id="CHEBI:30013"/>
        <dbReference type="ChEBI" id="CHEBI:30616"/>
        <dbReference type="ChEBI" id="CHEBI:61977"/>
        <dbReference type="ChEBI" id="CHEBI:456216"/>
        <dbReference type="EC" id="2.7.11.1"/>
    </reaction>
</comment>
<evidence type="ECO:0000256" key="6">
    <source>
        <dbReference type="ARBA" id="ARBA00022679"/>
    </source>
</evidence>
<dbReference type="GO" id="GO:0005524">
    <property type="term" value="F:ATP binding"/>
    <property type="evidence" value="ECO:0007669"/>
    <property type="project" value="UniProtKB-KW"/>
</dbReference>